<keyword evidence="1" id="KW-0732">Signal</keyword>
<dbReference type="EMBL" id="CM000883">
    <property type="protein sequence ID" value="KQJ86241.1"/>
    <property type="molecule type" value="Genomic_DNA"/>
</dbReference>
<sequence>MAFSKPLLLLLLIAAAAMSAAAQGGSQATCNGHKVTVQNLCGQELRMESIQPVADSKVLFNPGWVLPNNQHAEFPVCAWTGRLKAVGAVEVDIHLGHDDGAYYKVSTAQSGTRCRVSVTPHGKLAGTCPTAGCAAGGKCFQHESPKGDCRGVTEIKIVYYAAV</sequence>
<gene>
    <name evidence="3" type="primary">LOC100822077</name>
    <name evidence="2" type="ORF">BRADI_4g04200v3</name>
</gene>
<dbReference type="EnsemblPlants" id="KQJ86241">
    <property type="protein sequence ID" value="KQJ86241"/>
    <property type="gene ID" value="BRADI_4g04200v3"/>
</dbReference>
<evidence type="ECO:0000313" key="4">
    <source>
        <dbReference type="Proteomes" id="UP000008810"/>
    </source>
</evidence>
<dbReference type="GeneID" id="100822077"/>
<dbReference type="AlphaFoldDB" id="I1IHC8"/>
<name>I1IHC8_BRADI</name>
<evidence type="ECO:0000313" key="2">
    <source>
        <dbReference type="EMBL" id="KQJ86241.1"/>
    </source>
</evidence>
<reference evidence="2" key="2">
    <citation type="submission" date="2017-06" db="EMBL/GenBank/DDBJ databases">
        <title>WGS assembly of Brachypodium distachyon.</title>
        <authorList>
            <consortium name="The International Brachypodium Initiative"/>
            <person name="Lucas S."/>
            <person name="Harmon-Smith M."/>
            <person name="Lail K."/>
            <person name="Tice H."/>
            <person name="Grimwood J."/>
            <person name="Bruce D."/>
            <person name="Barry K."/>
            <person name="Shu S."/>
            <person name="Lindquist E."/>
            <person name="Wang M."/>
            <person name="Pitluck S."/>
            <person name="Vogel J.P."/>
            <person name="Garvin D.F."/>
            <person name="Mockler T.C."/>
            <person name="Schmutz J."/>
            <person name="Rokhsar D."/>
            <person name="Bevan M.W."/>
        </authorList>
    </citation>
    <scope>NUCLEOTIDE SEQUENCE</scope>
    <source>
        <strain evidence="2">Bd21</strain>
    </source>
</reference>
<dbReference type="KEGG" id="bdi:100822077"/>
<reference evidence="2 3" key="1">
    <citation type="journal article" date="2010" name="Nature">
        <title>Genome sequencing and analysis of the model grass Brachypodium distachyon.</title>
        <authorList>
            <consortium name="International Brachypodium Initiative"/>
        </authorList>
    </citation>
    <scope>NUCLEOTIDE SEQUENCE [LARGE SCALE GENOMIC DNA]</scope>
    <source>
        <strain evidence="2">Bd21</strain>
        <strain evidence="3">cv. Bd21</strain>
    </source>
</reference>
<dbReference type="HOGENOM" id="CLU_1638104_0_0_1"/>
<proteinExistence type="predicted"/>
<reference evidence="3" key="3">
    <citation type="submission" date="2018-08" db="UniProtKB">
        <authorList>
            <consortium name="EnsemblPlants"/>
        </authorList>
    </citation>
    <scope>IDENTIFICATION</scope>
    <source>
        <strain evidence="3">cv. Bd21</strain>
    </source>
</reference>
<dbReference type="OMA" id="FQHESPK"/>
<dbReference type="Proteomes" id="UP000008810">
    <property type="component" value="Chromosome 4"/>
</dbReference>
<evidence type="ECO:0000313" key="3">
    <source>
        <dbReference type="EnsemblPlants" id="KQJ86241"/>
    </source>
</evidence>
<feature type="chain" id="PRO_5014095314" evidence="1">
    <location>
        <begin position="23"/>
        <end position="163"/>
    </location>
</feature>
<feature type="signal peptide" evidence="1">
    <location>
        <begin position="1"/>
        <end position="22"/>
    </location>
</feature>
<dbReference type="RefSeq" id="XP_003578914.1">
    <property type="nucleotide sequence ID" value="XM_003578866.4"/>
</dbReference>
<evidence type="ECO:0000256" key="1">
    <source>
        <dbReference type="SAM" id="SignalP"/>
    </source>
</evidence>
<accession>I1IHC8</accession>
<protein>
    <submittedName>
        <fullName evidence="2 3">Uncharacterized protein</fullName>
    </submittedName>
</protein>
<dbReference type="eggNOG" id="ENOG502R5YT">
    <property type="taxonomic scope" value="Eukaryota"/>
</dbReference>
<dbReference type="OrthoDB" id="636749at2759"/>
<keyword evidence="4" id="KW-1185">Reference proteome</keyword>
<organism evidence="2">
    <name type="scientific">Brachypodium distachyon</name>
    <name type="common">Purple false brome</name>
    <name type="synonym">Trachynia distachya</name>
    <dbReference type="NCBI Taxonomy" id="15368"/>
    <lineage>
        <taxon>Eukaryota</taxon>
        <taxon>Viridiplantae</taxon>
        <taxon>Streptophyta</taxon>
        <taxon>Embryophyta</taxon>
        <taxon>Tracheophyta</taxon>
        <taxon>Spermatophyta</taxon>
        <taxon>Magnoliopsida</taxon>
        <taxon>Liliopsida</taxon>
        <taxon>Poales</taxon>
        <taxon>Poaceae</taxon>
        <taxon>BOP clade</taxon>
        <taxon>Pooideae</taxon>
        <taxon>Stipodae</taxon>
        <taxon>Brachypodieae</taxon>
        <taxon>Brachypodium</taxon>
    </lineage>
</organism>
<dbReference type="Gramene" id="KQJ86241">
    <property type="protein sequence ID" value="KQJ86241"/>
    <property type="gene ID" value="BRADI_4g04200v3"/>
</dbReference>